<dbReference type="RefSeq" id="XP_026289983.1">
    <property type="nucleotide sequence ID" value="XM_026434198.2"/>
</dbReference>
<gene>
    <name evidence="2" type="primary">LOC113214735</name>
</gene>
<keyword evidence="1" id="KW-1185">Reference proteome</keyword>
<sequence length="221" mass="24974">MNLIILRLNLTAAHRRSICKTGEVKAAIETHPPLKDPFHIFNDMERFFNKNVVETVKDYFNAERCDRPIRSLMGCSRARHITEAYVNMPNCDELDVKRDYVLAALPALTSKEHVNKWIIVGKEPKEVGAIIRVDSDSAQWLDANLSTYTIIVDGEKFSGVQGEFSLTEAICCCMSLIFLFDLKFPLYVTGAWRFLAEHICALPSSSKAVSTVTQLLINVFD</sequence>
<dbReference type="OrthoDB" id="10576659at2759"/>
<reference evidence="2" key="1">
    <citation type="submission" date="2025-08" db="UniProtKB">
        <authorList>
            <consortium name="RefSeq"/>
        </authorList>
    </citation>
    <scope>IDENTIFICATION</scope>
    <source>
        <tissue evidence="2">Whole organism</tissue>
    </source>
</reference>
<dbReference type="KEGG" id="foc:113214735"/>
<protein>
    <submittedName>
        <fullName evidence="2">Uncharacterized protein LOC113214735</fullName>
    </submittedName>
</protein>
<organism evidence="1 2">
    <name type="scientific">Frankliniella occidentalis</name>
    <name type="common">Western flower thrips</name>
    <name type="synonym">Euthrips occidentalis</name>
    <dbReference type="NCBI Taxonomy" id="133901"/>
    <lineage>
        <taxon>Eukaryota</taxon>
        <taxon>Metazoa</taxon>
        <taxon>Ecdysozoa</taxon>
        <taxon>Arthropoda</taxon>
        <taxon>Hexapoda</taxon>
        <taxon>Insecta</taxon>
        <taxon>Pterygota</taxon>
        <taxon>Neoptera</taxon>
        <taxon>Paraneoptera</taxon>
        <taxon>Thysanoptera</taxon>
        <taxon>Terebrantia</taxon>
        <taxon>Thripoidea</taxon>
        <taxon>Thripidae</taxon>
        <taxon>Frankliniella</taxon>
    </lineage>
</organism>
<evidence type="ECO:0000313" key="2">
    <source>
        <dbReference type="RefSeq" id="XP_026289983.1"/>
    </source>
</evidence>
<dbReference type="Proteomes" id="UP000504606">
    <property type="component" value="Unplaced"/>
</dbReference>
<accession>A0A6J1T9L0</accession>
<dbReference type="AlphaFoldDB" id="A0A6J1T9L0"/>
<name>A0A6J1T9L0_FRAOC</name>
<dbReference type="GeneID" id="113214735"/>
<proteinExistence type="predicted"/>
<evidence type="ECO:0000313" key="1">
    <source>
        <dbReference type="Proteomes" id="UP000504606"/>
    </source>
</evidence>